<organism evidence="1 2">
    <name type="scientific">Caenorhabditis japonica</name>
    <dbReference type="NCBI Taxonomy" id="281687"/>
    <lineage>
        <taxon>Eukaryota</taxon>
        <taxon>Metazoa</taxon>
        <taxon>Ecdysozoa</taxon>
        <taxon>Nematoda</taxon>
        <taxon>Chromadorea</taxon>
        <taxon>Rhabditida</taxon>
        <taxon>Rhabditina</taxon>
        <taxon>Rhabditomorpha</taxon>
        <taxon>Rhabditoidea</taxon>
        <taxon>Rhabditidae</taxon>
        <taxon>Peloderinae</taxon>
        <taxon>Caenorhabditis</taxon>
    </lineage>
</organism>
<evidence type="ECO:0000313" key="2">
    <source>
        <dbReference type="Proteomes" id="UP000005237"/>
    </source>
</evidence>
<sequence length="76" mass="8572">MPNSFQLDFGFGRIVKCLPKRVRGRTTGRIILKIPRSHRKLHKYTLLTFLDGTLLMLAPQVKFSSPKAADALQSCS</sequence>
<reference evidence="2" key="1">
    <citation type="submission" date="2010-08" db="EMBL/GenBank/DDBJ databases">
        <authorList>
            <consortium name="Caenorhabditis japonica Sequencing Consortium"/>
            <person name="Wilson R.K."/>
        </authorList>
    </citation>
    <scope>NUCLEOTIDE SEQUENCE [LARGE SCALE GENOMIC DNA]</scope>
    <source>
        <strain evidence="2">DF5081</strain>
    </source>
</reference>
<dbReference type="Proteomes" id="UP000005237">
    <property type="component" value="Unassembled WGS sequence"/>
</dbReference>
<dbReference type="EnsemblMetazoa" id="CJA42432.1">
    <property type="protein sequence ID" value="CJA42432.1"/>
    <property type="gene ID" value="WBGene00218280"/>
</dbReference>
<dbReference type="AlphaFoldDB" id="A0A8R1IZV5"/>
<evidence type="ECO:0000313" key="1">
    <source>
        <dbReference type="EnsemblMetazoa" id="CJA42432.1"/>
    </source>
</evidence>
<name>A0A8R1IZV5_CAEJA</name>
<accession>A0A8R1IZV5</accession>
<proteinExistence type="predicted"/>
<keyword evidence="2" id="KW-1185">Reference proteome</keyword>
<reference evidence="1" key="2">
    <citation type="submission" date="2022-06" db="UniProtKB">
        <authorList>
            <consortium name="EnsemblMetazoa"/>
        </authorList>
    </citation>
    <scope>IDENTIFICATION</scope>
    <source>
        <strain evidence="1">DF5081</strain>
    </source>
</reference>
<protein>
    <submittedName>
        <fullName evidence="1">Uncharacterized protein</fullName>
    </submittedName>
</protein>